<protein>
    <submittedName>
        <fullName evidence="2">Uncharacterized protein</fullName>
    </submittedName>
</protein>
<dbReference type="Proteomes" id="UP001396334">
    <property type="component" value="Unassembled WGS sequence"/>
</dbReference>
<name>A0ABR1Z879_9ROSI</name>
<evidence type="ECO:0000313" key="2">
    <source>
        <dbReference type="EMBL" id="KAK8476090.1"/>
    </source>
</evidence>
<proteinExistence type="predicted"/>
<gene>
    <name evidence="2" type="ORF">V6N11_033186</name>
</gene>
<comment type="caution">
    <text evidence="2">The sequence shown here is derived from an EMBL/GenBank/DDBJ whole genome shotgun (WGS) entry which is preliminary data.</text>
</comment>
<keyword evidence="3" id="KW-1185">Reference proteome</keyword>
<evidence type="ECO:0000313" key="3">
    <source>
        <dbReference type="Proteomes" id="UP001396334"/>
    </source>
</evidence>
<dbReference type="EMBL" id="JBBPBN010002422">
    <property type="protein sequence ID" value="KAK8476090.1"/>
    <property type="molecule type" value="Genomic_DNA"/>
</dbReference>
<accession>A0ABR1Z879</accession>
<feature type="region of interest" description="Disordered" evidence="1">
    <location>
        <begin position="1"/>
        <end position="24"/>
    </location>
</feature>
<sequence>MMDLKESYRFSASNSAVQGEEPGFELSSKVLASSKERSRKQKLNIFTSKGISTQVDSPILQDGESGGEFIHFLFDRSDICLTRKYI</sequence>
<organism evidence="2 3">
    <name type="scientific">Hibiscus sabdariffa</name>
    <name type="common">roselle</name>
    <dbReference type="NCBI Taxonomy" id="183260"/>
    <lineage>
        <taxon>Eukaryota</taxon>
        <taxon>Viridiplantae</taxon>
        <taxon>Streptophyta</taxon>
        <taxon>Embryophyta</taxon>
        <taxon>Tracheophyta</taxon>
        <taxon>Spermatophyta</taxon>
        <taxon>Magnoliopsida</taxon>
        <taxon>eudicotyledons</taxon>
        <taxon>Gunneridae</taxon>
        <taxon>Pentapetalae</taxon>
        <taxon>rosids</taxon>
        <taxon>malvids</taxon>
        <taxon>Malvales</taxon>
        <taxon>Malvaceae</taxon>
        <taxon>Malvoideae</taxon>
        <taxon>Hibiscus</taxon>
    </lineage>
</organism>
<reference evidence="2 3" key="1">
    <citation type="journal article" date="2024" name="G3 (Bethesda)">
        <title>Genome assembly of Hibiscus sabdariffa L. provides insights into metabolisms of medicinal natural products.</title>
        <authorList>
            <person name="Kim T."/>
        </authorList>
    </citation>
    <scope>NUCLEOTIDE SEQUENCE [LARGE SCALE GENOMIC DNA]</scope>
    <source>
        <strain evidence="2">TK-2024</strain>
        <tissue evidence="2">Old leaves</tissue>
    </source>
</reference>
<evidence type="ECO:0000256" key="1">
    <source>
        <dbReference type="SAM" id="MobiDB-lite"/>
    </source>
</evidence>